<dbReference type="SMART" id="SM00028">
    <property type="entry name" value="TPR"/>
    <property type="match status" value="3"/>
</dbReference>
<dbReference type="Gene3D" id="1.25.40.10">
    <property type="entry name" value="Tetratricopeptide repeat domain"/>
    <property type="match status" value="2"/>
</dbReference>
<protein>
    <submittedName>
        <fullName evidence="3">Diguanylate cyclase</fullName>
        <ecNumber evidence="3">2.7.7.65</ecNumber>
    </submittedName>
</protein>
<keyword evidence="3" id="KW-0548">Nucleotidyltransferase</keyword>
<dbReference type="EC" id="2.7.7.65" evidence="3"/>
<proteinExistence type="predicted"/>
<dbReference type="InterPro" id="IPR011990">
    <property type="entry name" value="TPR-like_helical_dom_sf"/>
</dbReference>
<dbReference type="InterPro" id="IPR019734">
    <property type="entry name" value="TPR_rpt"/>
</dbReference>
<sequence>MQHLDVRDSLTGLQTRAVFDAELARLTAQGHCTLLLCDLDYLKLINDSFGHLAGDQALRDVARALQETKPDGWSLYRLGGDEFAVLSEEPVEQVVAWAQALQTHLDTLRERPLRLSMGAASHLAPAPPVELFAAADRHLYLAKRQGRGRVVAADEPEQHSAALPRLLERDEASAQAVAALTDALQGGKHHLTVQSAPGLGLSAFLARLTLVAQSLGYQTLQISGDSYRACREYGAWQGAKLDGQDVLAPTPAGLLPLLRPGIPFAVIADLPERFDPHTAAGLGPLLDRATISVSGRATHPPQDNAAQPSQTSLSLRPLSAGAVRRLIDHHPDGPLGAQVSAWLVQRAAGSPTQLARWWAALHLEASLRHQTVDEMVGGGEAQKSPAGTEDSLHWEAALAQHLPREPHLHLPYLHARTETVQRGLRLWRTHALLTVTGPEGRGTHRLALQLAAEQLGYRWPHTAARLHVVSLAGTRSPEAALAQIMAALLGHPVTHADVPLVSRLMNRQPTLLMLDRPEPDALPARLLNELLDSSPGTRIIVTADGPLGAAQEAALPLTPLTDAEVRAALLWEMRQWRAETPDQASHAHSRAGASPLNQPGPALTDLNLTPLVEYVNGECTRLEGVVATVRSFGLPAALEQVQQGFRRGRAQSDFPELGPPERRILAALSVLDGHFDLPWAGQVAEASPFLLSALLDRRMLQPVATGLMTLSDGARRYGRAGLRRLPAVRLRAEQRALAHAHKILTLHPPESGPWLRKVGLHHPMIRAALTGQLHGPVLRHPQALEVLTRLIPSAVAQGRLYDARDDLQAALSLPLTDIAGGQVFRLQLWLAQIWQHLGEHGKAQAIAEQTRQEAGSSQPTTAAWSNLVTARILHRRSEYEHSRQLYGQAQQDALTLGNPVMQVMASGGQARAAIYLGELDDAWQGIQDTLKLAEDLGRPLLLAHTLNTAALIATEQRRLTEATGFFERALDLQRQYGSLGEQVLNLTGLGWVALLRGDLERSATLSRRVLRSAQDVGQSWEVGNALVNLGHATARQGQWDSALQNHMDAARIAAQCDAPSVLAEALGGLADVLHRQNKPGEARKLLNVALQHPGANTEMTNFFAPLHHQLGQHPPTPLPADLGHLLGELGLH</sequence>
<evidence type="ECO:0000313" key="4">
    <source>
        <dbReference type="Proteomes" id="UP001589733"/>
    </source>
</evidence>
<dbReference type="SUPFAM" id="SSF55073">
    <property type="entry name" value="Nucleotide cyclase"/>
    <property type="match status" value="1"/>
</dbReference>
<feature type="domain" description="GGDEF" evidence="2">
    <location>
        <begin position="30"/>
        <end position="155"/>
    </location>
</feature>
<dbReference type="PANTHER" id="PTHR45138:SF2">
    <property type="entry name" value="DIGUANYLATE CYCLASE VDCA"/>
    <property type="match status" value="1"/>
</dbReference>
<gene>
    <name evidence="3" type="ORF">ACFFLM_14690</name>
</gene>
<dbReference type="Pfam" id="PF13424">
    <property type="entry name" value="TPR_12"/>
    <property type="match status" value="1"/>
</dbReference>
<reference evidence="3 4" key="1">
    <citation type="submission" date="2024-09" db="EMBL/GenBank/DDBJ databases">
        <authorList>
            <person name="Sun Q."/>
            <person name="Mori K."/>
        </authorList>
    </citation>
    <scope>NUCLEOTIDE SEQUENCE [LARGE SCALE GENOMIC DNA]</scope>
    <source>
        <strain evidence="3 4">JCM 13503</strain>
    </source>
</reference>
<keyword evidence="3" id="KW-0808">Transferase</keyword>
<evidence type="ECO:0000313" key="3">
    <source>
        <dbReference type="EMBL" id="MFB9993217.1"/>
    </source>
</evidence>
<accession>A0ABV6B1W3</accession>
<comment type="caution">
    <text evidence="3">The sequence shown here is derived from an EMBL/GenBank/DDBJ whole genome shotgun (WGS) entry which is preliminary data.</text>
</comment>
<dbReference type="PROSITE" id="PS50887">
    <property type="entry name" value="GGDEF"/>
    <property type="match status" value="1"/>
</dbReference>
<dbReference type="InterPro" id="IPR050469">
    <property type="entry name" value="Diguanylate_Cyclase"/>
</dbReference>
<dbReference type="Pfam" id="PF00990">
    <property type="entry name" value="GGDEF"/>
    <property type="match status" value="1"/>
</dbReference>
<dbReference type="EMBL" id="JBHLYR010000045">
    <property type="protein sequence ID" value="MFB9993217.1"/>
    <property type="molecule type" value="Genomic_DNA"/>
</dbReference>
<evidence type="ECO:0000259" key="2">
    <source>
        <dbReference type="PROSITE" id="PS50887"/>
    </source>
</evidence>
<feature type="region of interest" description="Disordered" evidence="1">
    <location>
        <begin position="580"/>
        <end position="600"/>
    </location>
</feature>
<name>A0ABV6B1W3_9DEIO</name>
<dbReference type="InterPro" id="IPR029787">
    <property type="entry name" value="Nucleotide_cyclase"/>
</dbReference>
<keyword evidence="4" id="KW-1185">Reference proteome</keyword>
<dbReference type="InterPro" id="IPR000160">
    <property type="entry name" value="GGDEF_dom"/>
</dbReference>
<dbReference type="PANTHER" id="PTHR45138">
    <property type="entry name" value="REGULATORY COMPONENTS OF SENSORY TRANSDUCTION SYSTEM"/>
    <property type="match status" value="1"/>
</dbReference>
<dbReference type="GO" id="GO:0052621">
    <property type="term" value="F:diguanylate cyclase activity"/>
    <property type="evidence" value="ECO:0007669"/>
    <property type="project" value="UniProtKB-EC"/>
</dbReference>
<dbReference type="SUPFAM" id="SSF48452">
    <property type="entry name" value="TPR-like"/>
    <property type="match status" value="1"/>
</dbReference>
<dbReference type="Proteomes" id="UP001589733">
    <property type="component" value="Unassembled WGS sequence"/>
</dbReference>
<dbReference type="RefSeq" id="WP_380011607.1">
    <property type="nucleotide sequence ID" value="NZ_JBHLYR010000045.1"/>
</dbReference>
<dbReference type="InterPro" id="IPR043128">
    <property type="entry name" value="Rev_trsase/Diguanyl_cyclase"/>
</dbReference>
<evidence type="ECO:0000256" key="1">
    <source>
        <dbReference type="SAM" id="MobiDB-lite"/>
    </source>
</evidence>
<organism evidence="3 4">
    <name type="scientific">Deinococcus oregonensis</name>
    <dbReference type="NCBI Taxonomy" id="1805970"/>
    <lineage>
        <taxon>Bacteria</taxon>
        <taxon>Thermotogati</taxon>
        <taxon>Deinococcota</taxon>
        <taxon>Deinococci</taxon>
        <taxon>Deinococcales</taxon>
        <taxon>Deinococcaceae</taxon>
        <taxon>Deinococcus</taxon>
    </lineage>
</organism>
<dbReference type="CDD" id="cd01949">
    <property type="entry name" value="GGDEF"/>
    <property type="match status" value="1"/>
</dbReference>
<dbReference type="Gene3D" id="3.30.70.270">
    <property type="match status" value="1"/>
</dbReference>
<dbReference type="NCBIfam" id="TIGR00254">
    <property type="entry name" value="GGDEF"/>
    <property type="match status" value="1"/>
</dbReference>
<dbReference type="SMART" id="SM00267">
    <property type="entry name" value="GGDEF"/>
    <property type="match status" value="1"/>
</dbReference>